<dbReference type="GO" id="GO:0006084">
    <property type="term" value="P:acetyl-CoA metabolic process"/>
    <property type="evidence" value="ECO:0000318"/>
    <property type="project" value="GO_Central"/>
</dbReference>
<keyword evidence="5" id="KW-0444">Lipid biosynthesis</keyword>
<comment type="catalytic activity">
    <reaction evidence="5">
        <text>acetoacetyl-CoA + acetyl-CoA + H2O = (3S)-3-hydroxy-3-methylglutaryl-CoA + CoA + H(+)</text>
        <dbReference type="Rhea" id="RHEA:10188"/>
        <dbReference type="ChEBI" id="CHEBI:15377"/>
        <dbReference type="ChEBI" id="CHEBI:15378"/>
        <dbReference type="ChEBI" id="CHEBI:43074"/>
        <dbReference type="ChEBI" id="CHEBI:57286"/>
        <dbReference type="ChEBI" id="CHEBI:57287"/>
        <dbReference type="ChEBI" id="CHEBI:57288"/>
        <dbReference type="EC" id="2.3.3.10"/>
    </reaction>
</comment>
<dbReference type="InterPro" id="IPR013746">
    <property type="entry name" value="HMG_CoA_synt_C_dom"/>
</dbReference>
<feature type="active site" description="Proton donor/acceptor" evidence="3">
    <location>
        <position position="86"/>
    </location>
</feature>
<evidence type="ECO:0000256" key="4">
    <source>
        <dbReference type="PIRSR" id="PIRSR610122-2"/>
    </source>
</evidence>
<feature type="active site" description="Acyl-thioester intermediate" evidence="3">
    <location>
        <position position="120"/>
    </location>
</feature>
<dbReference type="OrthoDB" id="1269963at2759"/>
<dbReference type="PANTHER" id="PTHR43323">
    <property type="entry name" value="3-HYDROXY-3-METHYLGLUTARYL COENZYME A SYNTHASE"/>
    <property type="match status" value="1"/>
</dbReference>
<dbReference type="OMA" id="ADMTSEC"/>
<organism evidence="8 9">
    <name type="scientific">Zostera marina</name>
    <name type="common">Eelgrass</name>
    <dbReference type="NCBI Taxonomy" id="29655"/>
    <lineage>
        <taxon>Eukaryota</taxon>
        <taxon>Viridiplantae</taxon>
        <taxon>Streptophyta</taxon>
        <taxon>Embryophyta</taxon>
        <taxon>Tracheophyta</taxon>
        <taxon>Spermatophyta</taxon>
        <taxon>Magnoliopsida</taxon>
        <taxon>Liliopsida</taxon>
        <taxon>Zosteraceae</taxon>
        <taxon>Zostera</taxon>
    </lineage>
</organism>
<comment type="caution">
    <text evidence="8">The sequence shown here is derived from an EMBL/GenBank/DDBJ whole genome shotgun (WGS) entry which is preliminary data.</text>
</comment>
<dbReference type="Proteomes" id="UP000036987">
    <property type="component" value="Unassembled WGS sequence"/>
</dbReference>
<dbReference type="InterPro" id="IPR000590">
    <property type="entry name" value="HMG_CoA_synt_AS"/>
</dbReference>
<name>A0A0K9NH89_ZOSMR</name>
<feature type="binding site" evidence="4">
    <location>
        <position position="212"/>
    </location>
    <ligand>
        <name>CoA</name>
        <dbReference type="ChEBI" id="CHEBI:57287"/>
    </ligand>
</feature>
<dbReference type="InterPro" id="IPR016039">
    <property type="entry name" value="Thiolase-like"/>
</dbReference>
<evidence type="ECO:0000259" key="7">
    <source>
        <dbReference type="Pfam" id="PF08540"/>
    </source>
</evidence>
<dbReference type="NCBIfam" id="TIGR01833">
    <property type="entry name" value="HMG-CoA-S_euk"/>
    <property type="match status" value="1"/>
</dbReference>
<keyword evidence="5" id="KW-1207">Sterol metabolism</keyword>
<keyword evidence="5" id="KW-0756">Sterol biosynthesis</keyword>
<proteinExistence type="inferred from homology"/>
<dbReference type="SUPFAM" id="SSF53901">
    <property type="entry name" value="Thiolase-like"/>
    <property type="match status" value="2"/>
</dbReference>
<evidence type="ECO:0000259" key="6">
    <source>
        <dbReference type="Pfam" id="PF01154"/>
    </source>
</evidence>
<feature type="active site" description="Proton donor/acceptor" evidence="3">
    <location>
        <position position="250"/>
    </location>
</feature>
<dbReference type="InterPro" id="IPR010122">
    <property type="entry name" value="HMG_CoA_synthase_euk"/>
</dbReference>
<keyword evidence="5" id="KW-0752">Steroid biosynthesis</keyword>
<feature type="binding site" evidence="4">
    <location>
        <position position="259"/>
    </location>
    <ligand>
        <name>CoA</name>
        <dbReference type="ChEBI" id="CHEBI:57287"/>
    </ligand>
</feature>
<dbReference type="PROSITE" id="PS01226">
    <property type="entry name" value="HMG_COA_SYNTHASE"/>
    <property type="match status" value="1"/>
</dbReference>
<dbReference type="FunFam" id="3.40.47.10:FF:000008">
    <property type="entry name" value="3-hydroxy-3-methylglutaryl coenzyme A synthase"/>
    <property type="match status" value="1"/>
</dbReference>
<feature type="binding site" evidence="4">
    <location>
        <position position="255"/>
    </location>
    <ligand>
        <name>CoA</name>
        <dbReference type="ChEBI" id="CHEBI:57287"/>
    </ligand>
</feature>
<dbReference type="Pfam" id="PF01154">
    <property type="entry name" value="HMG_CoA_synt_N"/>
    <property type="match status" value="1"/>
</dbReference>
<dbReference type="STRING" id="29655.A0A0K9NH89"/>
<evidence type="ECO:0000313" key="9">
    <source>
        <dbReference type="Proteomes" id="UP000036987"/>
    </source>
</evidence>
<dbReference type="Pfam" id="PF08540">
    <property type="entry name" value="HMG_CoA_synt_C"/>
    <property type="match status" value="1"/>
</dbReference>
<comment type="similarity">
    <text evidence="1 5">Belongs to the thiolase-like superfamily. HMG-CoA synthase family.</text>
</comment>
<dbReference type="InterPro" id="IPR013528">
    <property type="entry name" value="HMG_CoA_synth_N"/>
</dbReference>
<keyword evidence="2 5" id="KW-0808">Transferase</keyword>
<feature type="domain" description="Hydroxymethylglutaryl-coenzyme A synthase N-terminal" evidence="6">
    <location>
        <begin position="6"/>
        <end position="177"/>
    </location>
</feature>
<comment type="function">
    <text evidence="5">Catalyzes the condensation of acetyl-CoA with acetoacetyl-CoA to form HMG-CoA.</text>
</comment>
<dbReference type="GO" id="GO:0010142">
    <property type="term" value="P:farnesyl diphosphate biosynthetic process, mevalonate pathway"/>
    <property type="evidence" value="ECO:0000318"/>
    <property type="project" value="GO_Central"/>
</dbReference>
<dbReference type="Gene3D" id="3.40.47.10">
    <property type="match status" value="1"/>
</dbReference>
<dbReference type="GO" id="GO:0004421">
    <property type="term" value="F:hydroxymethylglutaryl-CoA synthase activity"/>
    <property type="evidence" value="ECO:0000318"/>
    <property type="project" value="GO_Central"/>
</dbReference>
<keyword evidence="9" id="KW-1185">Reference proteome</keyword>
<sequence length="471" mass="52889">MDSQRKDVGILAMDIYFPPTFVNQESLEAYDGASKGKYTIGLGQDCMGFCTEVEDVISMGLTVVNSLLEKYQVDPKHIGRLEVGSETVIDKSKSIKTFLMKIFEKSGNTDIEGVDSTNACYGGTAALFNCVNWVESNCWDGRYGLVVCTDSAVYAEGPARPTGGAAAIAMLIGPNAPISFESKYRGTHMSHVYDFYKPDLASEYPVVDGKLSQTCYLMALDLCYDRYCSKFEKFEGKQFSISDADYFVFHSPYNKLVQKSFARLYFNDFMRHCSSVDKAASEELEPFSKLSLDESYQNRDLEKASQVLAKSLYDIKVRPSNLVPKQVGNMYTASLYAALASVVHDKNITLDGQRVMMFSYGSGLTSTMFSFKVKNVQHPFSLSNIASIMNIDEKLERRSKISPENFVENMKLMEHRYGAKNFETSKETSLLSFGTFYLTHVDSKYRRFYVKKTEDNSTIDPGEEALQNGHS</sequence>
<dbReference type="AlphaFoldDB" id="A0A0K9NH89"/>
<dbReference type="CDD" id="cd00827">
    <property type="entry name" value="init_cond_enzymes"/>
    <property type="match status" value="1"/>
</dbReference>
<feature type="domain" description="Hydroxymethylglutaryl-coenzyme A synthase C-terminal" evidence="7">
    <location>
        <begin position="178"/>
        <end position="452"/>
    </location>
</feature>
<gene>
    <name evidence="8" type="ORF">ZOSMA_99G00420</name>
</gene>
<evidence type="ECO:0000256" key="2">
    <source>
        <dbReference type="ARBA" id="ARBA00022679"/>
    </source>
</evidence>
<protein>
    <recommendedName>
        <fullName evidence="5">Hydroxymethylglutaryl-CoA synthase</fullName>
        <shortName evidence="5">HMG-CoA synthase</shortName>
        <ecNumber evidence="5">2.3.3.10</ecNumber>
    </recommendedName>
    <alternativeName>
        <fullName evidence="5">3-hydroxy-3-methylglutaryl coenzyme A synthase</fullName>
    </alternativeName>
</protein>
<comment type="pathway">
    <text evidence="5">Metabolic intermediate biosynthesis; (R)-mevalonate biosynthesis; (R)-mevalonate from acetyl-CoA: step 2/3.</text>
</comment>
<evidence type="ECO:0000256" key="1">
    <source>
        <dbReference type="ARBA" id="ARBA00007061"/>
    </source>
</evidence>
<dbReference type="EC" id="2.3.3.10" evidence="5"/>
<evidence type="ECO:0000256" key="3">
    <source>
        <dbReference type="PIRSR" id="PIRSR610122-1"/>
    </source>
</evidence>
<dbReference type="GO" id="GO:0016126">
    <property type="term" value="P:sterol biosynthetic process"/>
    <property type="evidence" value="ECO:0007669"/>
    <property type="project" value="UniProtKB-KW"/>
</dbReference>
<dbReference type="PANTHER" id="PTHR43323:SF2">
    <property type="entry name" value="HYDROXYMETHYLGLUTARYL-COA SYNTHASE"/>
    <property type="match status" value="1"/>
</dbReference>
<dbReference type="EMBL" id="LFYR01002227">
    <property type="protein sequence ID" value="KMZ56111.1"/>
    <property type="molecule type" value="Genomic_DNA"/>
</dbReference>
<keyword evidence="5" id="KW-0753">Steroid metabolism</keyword>
<reference evidence="9" key="1">
    <citation type="journal article" date="2016" name="Nature">
        <title>The genome of the seagrass Zostera marina reveals angiosperm adaptation to the sea.</title>
        <authorList>
            <person name="Olsen J.L."/>
            <person name="Rouze P."/>
            <person name="Verhelst B."/>
            <person name="Lin Y.-C."/>
            <person name="Bayer T."/>
            <person name="Collen J."/>
            <person name="Dattolo E."/>
            <person name="De Paoli E."/>
            <person name="Dittami S."/>
            <person name="Maumus F."/>
            <person name="Michel G."/>
            <person name="Kersting A."/>
            <person name="Lauritano C."/>
            <person name="Lohaus R."/>
            <person name="Toepel M."/>
            <person name="Tonon T."/>
            <person name="Vanneste K."/>
            <person name="Amirebrahimi M."/>
            <person name="Brakel J."/>
            <person name="Bostroem C."/>
            <person name="Chovatia M."/>
            <person name="Grimwood J."/>
            <person name="Jenkins J.W."/>
            <person name="Jueterbock A."/>
            <person name="Mraz A."/>
            <person name="Stam W.T."/>
            <person name="Tice H."/>
            <person name="Bornberg-Bauer E."/>
            <person name="Green P.J."/>
            <person name="Pearson G.A."/>
            <person name="Procaccini G."/>
            <person name="Duarte C.M."/>
            <person name="Schmutz J."/>
            <person name="Reusch T.B.H."/>
            <person name="Van de Peer Y."/>
        </authorList>
    </citation>
    <scope>NUCLEOTIDE SEQUENCE [LARGE SCALE GENOMIC DNA]</scope>
    <source>
        <strain evidence="9">cv. Finnish</strain>
    </source>
</reference>
<evidence type="ECO:0000313" key="8">
    <source>
        <dbReference type="EMBL" id="KMZ56111.1"/>
    </source>
</evidence>
<dbReference type="UniPathway" id="UPA00058">
    <property type="reaction ID" value="UER00102"/>
</dbReference>
<accession>A0A0K9NH89</accession>
<keyword evidence="5" id="KW-0443">Lipid metabolism</keyword>
<evidence type="ECO:0000256" key="5">
    <source>
        <dbReference type="RuleBase" id="RU364071"/>
    </source>
</evidence>